<feature type="compositionally biased region" description="Basic and acidic residues" evidence="1">
    <location>
        <begin position="55"/>
        <end position="71"/>
    </location>
</feature>
<comment type="caution">
    <text evidence="2">The sequence shown here is derived from an EMBL/GenBank/DDBJ whole genome shotgun (WGS) entry which is preliminary data.</text>
</comment>
<organism evidence="2 3">
    <name type="scientific">Puccinia coronata f. sp. avenae</name>
    <dbReference type="NCBI Taxonomy" id="200324"/>
    <lineage>
        <taxon>Eukaryota</taxon>
        <taxon>Fungi</taxon>
        <taxon>Dikarya</taxon>
        <taxon>Basidiomycota</taxon>
        <taxon>Pucciniomycotina</taxon>
        <taxon>Pucciniomycetes</taxon>
        <taxon>Pucciniales</taxon>
        <taxon>Pucciniaceae</taxon>
        <taxon>Puccinia</taxon>
    </lineage>
</organism>
<evidence type="ECO:0000256" key="1">
    <source>
        <dbReference type="SAM" id="MobiDB-lite"/>
    </source>
</evidence>
<proteinExistence type="predicted"/>
<dbReference type="AlphaFoldDB" id="A0A2N5TZ69"/>
<evidence type="ECO:0000313" key="3">
    <source>
        <dbReference type="Proteomes" id="UP000235388"/>
    </source>
</evidence>
<name>A0A2N5TZ69_9BASI</name>
<protein>
    <submittedName>
        <fullName evidence="2">Uncharacterized protein</fullName>
    </submittedName>
</protein>
<feature type="region of interest" description="Disordered" evidence="1">
    <location>
        <begin position="1"/>
        <end position="20"/>
    </location>
</feature>
<sequence length="245" mass="25946">MSSKRVAGQIPSDVPNASLATDPLNFEALSAELVVPSDTVTTTSLNPGDAAARAPTKEARITKSKAKDAGKKGGSRGIRQTAESNGLHDVQSSDSEDAIFEIAKQLPVDVLNTTLNSKGSLTSKERSFLWKMARDADIRRDAMASLTLMSFLNKGKVSHVIPVGTKLPDVPSPRLDLSVAWSEFPGVVLKPSNSACTGLDSSTPEGRAHAYPHTQKCAAAAPRFGKACRGCTPFPARCMPFALLQ</sequence>
<evidence type="ECO:0000313" key="2">
    <source>
        <dbReference type="EMBL" id="PLW30747.1"/>
    </source>
</evidence>
<dbReference type="EMBL" id="PGCJ01000367">
    <property type="protein sequence ID" value="PLW30747.1"/>
    <property type="molecule type" value="Genomic_DNA"/>
</dbReference>
<feature type="region of interest" description="Disordered" evidence="1">
    <location>
        <begin position="37"/>
        <end position="90"/>
    </location>
</feature>
<reference evidence="2 3" key="1">
    <citation type="submission" date="2017-11" db="EMBL/GenBank/DDBJ databases">
        <title>De novo assembly and phasing of dikaryotic genomes from two isolates of Puccinia coronata f. sp. avenae, the causal agent of oat crown rust.</title>
        <authorList>
            <person name="Miller M.E."/>
            <person name="Zhang Y."/>
            <person name="Omidvar V."/>
            <person name="Sperschneider J."/>
            <person name="Schwessinger B."/>
            <person name="Raley C."/>
            <person name="Palmer J.M."/>
            <person name="Garnica D."/>
            <person name="Upadhyaya N."/>
            <person name="Rathjen J."/>
            <person name="Taylor J.M."/>
            <person name="Park R.F."/>
            <person name="Dodds P.N."/>
            <person name="Hirsch C.D."/>
            <person name="Kianian S.F."/>
            <person name="Figueroa M."/>
        </authorList>
    </citation>
    <scope>NUCLEOTIDE SEQUENCE [LARGE SCALE GENOMIC DNA]</scope>
    <source>
        <strain evidence="2">12NC29</strain>
    </source>
</reference>
<gene>
    <name evidence="2" type="ORF">PCANC_27799</name>
</gene>
<dbReference type="Proteomes" id="UP000235388">
    <property type="component" value="Unassembled WGS sequence"/>
</dbReference>
<keyword evidence="3" id="KW-1185">Reference proteome</keyword>
<accession>A0A2N5TZ69</accession>